<evidence type="ECO:0000256" key="7">
    <source>
        <dbReference type="ARBA" id="ARBA00022989"/>
    </source>
</evidence>
<feature type="transmembrane region" description="Helical" evidence="13">
    <location>
        <begin position="598"/>
        <end position="621"/>
    </location>
</feature>
<dbReference type="Pfam" id="PF02421">
    <property type="entry name" value="FeoB_N"/>
    <property type="match status" value="1"/>
</dbReference>
<dbReference type="InterPro" id="IPR003373">
    <property type="entry name" value="Fe2_transport_prot-B"/>
</dbReference>
<comment type="subcellular location">
    <subcellularLocation>
        <location evidence="1">Cell membrane</location>
        <topology evidence="1">Multi-pass membrane protein</topology>
    </subcellularLocation>
</comment>
<evidence type="ECO:0000256" key="1">
    <source>
        <dbReference type="ARBA" id="ARBA00004651"/>
    </source>
</evidence>
<keyword evidence="2" id="KW-0813">Transport</keyword>
<dbReference type="InterPro" id="IPR030389">
    <property type="entry name" value="G_FEOB_dom"/>
</dbReference>
<evidence type="ECO:0000256" key="6">
    <source>
        <dbReference type="ARBA" id="ARBA00022741"/>
    </source>
</evidence>
<keyword evidence="7 13" id="KW-1133">Transmembrane helix</keyword>
<keyword evidence="8" id="KW-0408">Iron</keyword>
<dbReference type="PANTHER" id="PTHR43185:SF1">
    <property type="entry name" value="FE(2+) TRANSPORTER FEOB"/>
    <property type="match status" value="1"/>
</dbReference>
<feature type="transmembrane region" description="Helical" evidence="13">
    <location>
        <begin position="350"/>
        <end position="383"/>
    </location>
</feature>
<dbReference type="Pfam" id="PF07670">
    <property type="entry name" value="Gate"/>
    <property type="match status" value="2"/>
</dbReference>
<reference evidence="15" key="1">
    <citation type="submission" date="2019-10" db="EMBL/GenBank/DDBJ databases">
        <title>Metagenomic sequencing of thiosulfate-disproportionating enrichment culture.</title>
        <authorList>
            <person name="Umezawa K."/>
            <person name="Kojima H."/>
            <person name="Fukui M."/>
        </authorList>
    </citation>
    <scope>NUCLEOTIDE SEQUENCE</scope>
    <source>
        <strain evidence="15">45J</strain>
    </source>
</reference>
<keyword evidence="9" id="KW-0406">Ion transport</keyword>
<evidence type="ECO:0000313" key="15">
    <source>
        <dbReference type="EMBL" id="GER92503.1"/>
    </source>
</evidence>
<dbReference type="InterPro" id="IPR027417">
    <property type="entry name" value="P-loop_NTPase"/>
</dbReference>
<sequence length="658" mass="72705">MHEHKPKTKRQPINLEKIALIGNPNVGKSVIFGLLTGKYVTVSNYPGTTVEITQGNISLGNKRLLLIDTPGVNSLIPMSEDEKVTRDILLTEAPSTVVQVGDAKNLKRTLLITLQLSEMGFPMVLALNMIDEAMDRGISIDIESLKNILGINVVGTVAPQRKGIKELKEAMVSPEKSKIQIKYNPVIEDYIQKISKLLPPSNISQRSLSIMILSEDESLRDWLKANVKEDALTEIERLRDECKLKFRDSVGYLINKTRIDAAEEIVSRVIKKSSTEGGKLLNFIGSISMHPVYGIPVLLAVLYGLYEFVGVFGAGTLVGFMEETIFNGYINPAATKVVKLLMPIELLQELLVGEYGLITVALTYAIAIILPITVTFFIAFAVLEDSGYLPRLAIMSNKVFNIIGLNGKAVLPMVLGLGCGTMAVMTSRILETKRDRIITTFLLALAIPCSAQLGVILGMLGALSLRATIIWVSTILVVLFISGFLASKIVSGERTEFFLEIPPIRMPNIMNIIVKTAGRVEWYLREAVPLFILGTFILFVLHKFNILIHLERLTSPVVVNLLNLPAKTSEAFILGFLRRDYGAAGLFTMAQQGMLTPIQSIVSLVTITLFVPCLANFFMIIKERGLKTALWIIAIVFPSAFLFGGMLNWILRYFNMSI</sequence>
<evidence type="ECO:0000256" key="2">
    <source>
        <dbReference type="ARBA" id="ARBA00022448"/>
    </source>
</evidence>
<dbReference type="GO" id="GO:0015093">
    <property type="term" value="F:ferrous iron transmembrane transporter activity"/>
    <property type="evidence" value="ECO:0007669"/>
    <property type="project" value="InterPro"/>
</dbReference>
<dbReference type="Pfam" id="PF17910">
    <property type="entry name" value="FeoB_Cyto"/>
    <property type="match status" value="1"/>
</dbReference>
<keyword evidence="6" id="KW-0547">Nucleotide-binding</keyword>
<evidence type="ECO:0000256" key="9">
    <source>
        <dbReference type="ARBA" id="ARBA00023065"/>
    </source>
</evidence>
<evidence type="ECO:0000256" key="5">
    <source>
        <dbReference type="ARBA" id="ARBA00022692"/>
    </source>
</evidence>
<protein>
    <recommendedName>
        <fullName evidence="12">Ferrous iron transport protein B</fullName>
    </recommendedName>
</protein>
<dbReference type="Pfam" id="PF07664">
    <property type="entry name" value="FeoB_C"/>
    <property type="match status" value="1"/>
</dbReference>
<evidence type="ECO:0000256" key="8">
    <source>
        <dbReference type="ARBA" id="ARBA00023004"/>
    </source>
</evidence>
<dbReference type="GO" id="GO:0005525">
    <property type="term" value="F:GTP binding"/>
    <property type="evidence" value="ECO:0007669"/>
    <property type="project" value="UniProtKB-KW"/>
</dbReference>
<keyword evidence="10" id="KW-0342">GTP-binding</keyword>
<dbReference type="InterPro" id="IPR011640">
    <property type="entry name" value="Fe2_transport_prot_B_C"/>
</dbReference>
<dbReference type="Gene3D" id="3.40.50.300">
    <property type="entry name" value="P-loop containing nucleotide triphosphate hydrolases"/>
    <property type="match status" value="1"/>
</dbReference>
<dbReference type="InterPro" id="IPR050860">
    <property type="entry name" value="FeoB_GTPase"/>
</dbReference>
<keyword evidence="3" id="KW-1003">Cell membrane</keyword>
<dbReference type="InterPro" id="IPR041069">
    <property type="entry name" value="FeoB_Cyto"/>
</dbReference>
<proteinExistence type="predicted"/>
<dbReference type="InterPro" id="IPR006073">
    <property type="entry name" value="GTP-bd"/>
</dbReference>
<feature type="transmembrane region" description="Helical" evidence="13">
    <location>
        <begin position="280"/>
        <end position="303"/>
    </location>
</feature>
<feature type="domain" description="FeoB-type G" evidence="14">
    <location>
        <begin position="15"/>
        <end position="177"/>
    </location>
</feature>
<dbReference type="NCBIfam" id="TIGR00437">
    <property type="entry name" value="feoB"/>
    <property type="match status" value="1"/>
</dbReference>
<evidence type="ECO:0000256" key="11">
    <source>
        <dbReference type="ARBA" id="ARBA00023136"/>
    </source>
</evidence>
<evidence type="ECO:0000256" key="13">
    <source>
        <dbReference type="SAM" id="Phobius"/>
    </source>
</evidence>
<feature type="transmembrane region" description="Helical" evidence="13">
    <location>
        <begin position="527"/>
        <end position="548"/>
    </location>
</feature>
<dbReference type="InterPro" id="IPR011642">
    <property type="entry name" value="Gate_dom"/>
</dbReference>
<keyword evidence="4" id="KW-0410">Iron transport</keyword>
<feature type="transmembrane region" description="Helical" evidence="13">
    <location>
        <begin position="309"/>
        <end position="330"/>
    </location>
</feature>
<feature type="transmembrane region" description="Helical" evidence="13">
    <location>
        <begin position="628"/>
        <end position="651"/>
    </location>
</feature>
<dbReference type="AlphaFoldDB" id="A0A5J4KYE3"/>
<dbReference type="Gene3D" id="1.10.287.1770">
    <property type="match status" value="1"/>
</dbReference>
<keyword evidence="11 13" id="KW-0472">Membrane</keyword>
<evidence type="ECO:0000259" key="14">
    <source>
        <dbReference type="PROSITE" id="PS51711"/>
    </source>
</evidence>
<evidence type="ECO:0000256" key="3">
    <source>
        <dbReference type="ARBA" id="ARBA00022475"/>
    </source>
</evidence>
<evidence type="ECO:0000256" key="4">
    <source>
        <dbReference type="ARBA" id="ARBA00022496"/>
    </source>
</evidence>
<dbReference type="EMBL" id="BLAB01000001">
    <property type="protein sequence ID" value="GER92503.1"/>
    <property type="molecule type" value="Genomic_DNA"/>
</dbReference>
<dbReference type="InterPro" id="IPR005225">
    <property type="entry name" value="Small_GTP-bd"/>
</dbReference>
<accession>A0A5J4KYE3</accession>
<comment type="caution">
    <text evidence="15">The sequence shown here is derived from an EMBL/GenBank/DDBJ whole genome shotgun (WGS) entry which is preliminary data.</text>
</comment>
<feature type="transmembrane region" description="Helical" evidence="13">
    <location>
        <begin position="403"/>
        <end position="425"/>
    </location>
</feature>
<feature type="transmembrane region" description="Helical" evidence="13">
    <location>
        <begin position="469"/>
        <end position="487"/>
    </location>
</feature>
<name>A0A5J4KYE3_9ZZZZ</name>
<keyword evidence="5 13" id="KW-0812">Transmembrane</keyword>
<evidence type="ECO:0000256" key="12">
    <source>
        <dbReference type="ARBA" id="ARBA00031200"/>
    </source>
</evidence>
<gene>
    <name evidence="15" type="ORF">A45J_0219</name>
</gene>
<dbReference type="GO" id="GO:0005886">
    <property type="term" value="C:plasma membrane"/>
    <property type="evidence" value="ECO:0007669"/>
    <property type="project" value="UniProtKB-SubCell"/>
</dbReference>
<dbReference type="PANTHER" id="PTHR43185">
    <property type="entry name" value="FERROUS IRON TRANSPORT PROTEIN B"/>
    <property type="match status" value="1"/>
</dbReference>
<dbReference type="NCBIfam" id="TIGR00231">
    <property type="entry name" value="small_GTP"/>
    <property type="match status" value="1"/>
</dbReference>
<evidence type="ECO:0000256" key="10">
    <source>
        <dbReference type="ARBA" id="ARBA00023134"/>
    </source>
</evidence>
<organism evidence="15">
    <name type="scientific">hot springs metagenome</name>
    <dbReference type="NCBI Taxonomy" id="433727"/>
    <lineage>
        <taxon>unclassified sequences</taxon>
        <taxon>metagenomes</taxon>
        <taxon>ecological metagenomes</taxon>
    </lineage>
</organism>
<dbReference type="PROSITE" id="PS51711">
    <property type="entry name" value="G_FEOB"/>
    <property type="match status" value="1"/>
</dbReference>
<dbReference type="SUPFAM" id="SSF52540">
    <property type="entry name" value="P-loop containing nucleoside triphosphate hydrolases"/>
    <property type="match status" value="1"/>
</dbReference>
<dbReference type="CDD" id="cd01879">
    <property type="entry name" value="FeoB"/>
    <property type="match status" value="1"/>
</dbReference>
<dbReference type="PRINTS" id="PR00326">
    <property type="entry name" value="GTP1OBG"/>
</dbReference>
<feature type="transmembrane region" description="Helical" evidence="13">
    <location>
        <begin position="437"/>
        <end position="463"/>
    </location>
</feature>